<gene>
    <name evidence="2" type="ORF">PAXRUDRAFT_830286</name>
</gene>
<keyword evidence="3" id="KW-1185">Reference proteome</keyword>
<dbReference type="AlphaFoldDB" id="A0A0D0DLD1"/>
<protein>
    <submittedName>
        <fullName evidence="2">Uncharacterized protein</fullName>
    </submittedName>
</protein>
<name>A0A0D0DLD1_9AGAM</name>
<dbReference type="Proteomes" id="UP000054538">
    <property type="component" value="Unassembled WGS sequence"/>
</dbReference>
<feature type="region of interest" description="Disordered" evidence="1">
    <location>
        <begin position="1"/>
        <end position="34"/>
    </location>
</feature>
<dbReference type="HOGENOM" id="CLU_2413945_0_0_1"/>
<feature type="region of interest" description="Disordered" evidence="1">
    <location>
        <begin position="67"/>
        <end position="92"/>
    </location>
</feature>
<dbReference type="EMBL" id="KN825316">
    <property type="protein sequence ID" value="KIK92083.1"/>
    <property type="molecule type" value="Genomic_DNA"/>
</dbReference>
<sequence>MSRVNGVRKTGCLRTSVNTPNSLPPPPQQPPLHTTTCLRHEARHRPIIQNDHTATYLNSCSSRLLESDSESTSDVLASSSTLHTELSNKSWH</sequence>
<evidence type="ECO:0000256" key="1">
    <source>
        <dbReference type="SAM" id="MobiDB-lite"/>
    </source>
</evidence>
<reference evidence="3" key="2">
    <citation type="submission" date="2015-01" db="EMBL/GenBank/DDBJ databases">
        <title>Evolutionary Origins and Diversification of the Mycorrhizal Mutualists.</title>
        <authorList>
            <consortium name="DOE Joint Genome Institute"/>
            <consortium name="Mycorrhizal Genomics Consortium"/>
            <person name="Kohler A."/>
            <person name="Kuo A."/>
            <person name="Nagy L.G."/>
            <person name="Floudas D."/>
            <person name="Copeland A."/>
            <person name="Barry K.W."/>
            <person name="Cichocki N."/>
            <person name="Veneault-Fourrey C."/>
            <person name="LaButti K."/>
            <person name="Lindquist E.A."/>
            <person name="Lipzen A."/>
            <person name="Lundell T."/>
            <person name="Morin E."/>
            <person name="Murat C."/>
            <person name="Riley R."/>
            <person name="Ohm R."/>
            <person name="Sun H."/>
            <person name="Tunlid A."/>
            <person name="Henrissat B."/>
            <person name="Grigoriev I.V."/>
            <person name="Hibbett D.S."/>
            <person name="Martin F."/>
        </authorList>
    </citation>
    <scope>NUCLEOTIDE SEQUENCE [LARGE SCALE GENOMIC DNA]</scope>
    <source>
        <strain evidence="3">Ve08.2h10</strain>
    </source>
</reference>
<reference evidence="2 3" key="1">
    <citation type="submission" date="2014-04" db="EMBL/GenBank/DDBJ databases">
        <authorList>
            <consortium name="DOE Joint Genome Institute"/>
            <person name="Kuo A."/>
            <person name="Kohler A."/>
            <person name="Jargeat P."/>
            <person name="Nagy L.G."/>
            <person name="Floudas D."/>
            <person name="Copeland A."/>
            <person name="Barry K.W."/>
            <person name="Cichocki N."/>
            <person name="Veneault-Fourrey C."/>
            <person name="LaButti K."/>
            <person name="Lindquist E.A."/>
            <person name="Lipzen A."/>
            <person name="Lundell T."/>
            <person name="Morin E."/>
            <person name="Murat C."/>
            <person name="Sun H."/>
            <person name="Tunlid A."/>
            <person name="Henrissat B."/>
            <person name="Grigoriev I.V."/>
            <person name="Hibbett D.S."/>
            <person name="Martin F."/>
            <person name="Nordberg H.P."/>
            <person name="Cantor M.N."/>
            <person name="Hua S.X."/>
        </authorList>
    </citation>
    <scope>NUCLEOTIDE SEQUENCE [LARGE SCALE GENOMIC DNA]</scope>
    <source>
        <strain evidence="2 3">Ve08.2h10</strain>
    </source>
</reference>
<dbReference type="InParanoid" id="A0A0D0DLD1"/>
<proteinExistence type="predicted"/>
<evidence type="ECO:0000313" key="2">
    <source>
        <dbReference type="EMBL" id="KIK92083.1"/>
    </source>
</evidence>
<organism evidence="2 3">
    <name type="scientific">Paxillus rubicundulus Ve08.2h10</name>
    <dbReference type="NCBI Taxonomy" id="930991"/>
    <lineage>
        <taxon>Eukaryota</taxon>
        <taxon>Fungi</taxon>
        <taxon>Dikarya</taxon>
        <taxon>Basidiomycota</taxon>
        <taxon>Agaricomycotina</taxon>
        <taxon>Agaricomycetes</taxon>
        <taxon>Agaricomycetidae</taxon>
        <taxon>Boletales</taxon>
        <taxon>Paxilineae</taxon>
        <taxon>Paxillaceae</taxon>
        <taxon>Paxillus</taxon>
    </lineage>
</organism>
<evidence type="ECO:0000313" key="3">
    <source>
        <dbReference type="Proteomes" id="UP000054538"/>
    </source>
</evidence>
<accession>A0A0D0DLD1</accession>